<feature type="chain" id="PRO_5047343653" evidence="1">
    <location>
        <begin position="23"/>
        <end position="53"/>
    </location>
</feature>
<protein>
    <submittedName>
        <fullName evidence="2">Uncharacterized protein</fullName>
    </submittedName>
</protein>
<accession>A0ABW2B1A2</accession>
<dbReference type="Proteomes" id="UP001596353">
    <property type="component" value="Unassembled WGS sequence"/>
</dbReference>
<organism evidence="2 3">
    <name type="scientific">Sulfitobacter porphyrae</name>
    <dbReference type="NCBI Taxonomy" id="1246864"/>
    <lineage>
        <taxon>Bacteria</taxon>
        <taxon>Pseudomonadati</taxon>
        <taxon>Pseudomonadota</taxon>
        <taxon>Alphaproteobacteria</taxon>
        <taxon>Rhodobacterales</taxon>
        <taxon>Roseobacteraceae</taxon>
        <taxon>Sulfitobacter</taxon>
    </lineage>
</organism>
<reference evidence="3" key="1">
    <citation type="journal article" date="2019" name="Int. J. Syst. Evol. Microbiol.">
        <title>The Global Catalogue of Microorganisms (GCM) 10K type strain sequencing project: providing services to taxonomists for standard genome sequencing and annotation.</title>
        <authorList>
            <consortium name="The Broad Institute Genomics Platform"/>
            <consortium name="The Broad Institute Genome Sequencing Center for Infectious Disease"/>
            <person name="Wu L."/>
            <person name="Ma J."/>
        </authorList>
    </citation>
    <scope>NUCLEOTIDE SEQUENCE [LARGE SCALE GENOMIC DNA]</scope>
    <source>
        <strain evidence="3">CCUG 66188</strain>
    </source>
</reference>
<evidence type="ECO:0000313" key="2">
    <source>
        <dbReference type="EMBL" id="MFC6759469.1"/>
    </source>
</evidence>
<evidence type="ECO:0000313" key="3">
    <source>
        <dbReference type="Proteomes" id="UP001596353"/>
    </source>
</evidence>
<evidence type="ECO:0000256" key="1">
    <source>
        <dbReference type="SAM" id="SignalP"/>
    </source>
</evidence>
<sequence>MMTKIACAIWCHRMIYAGLAAAYGAGCAGVLDKDSVAQIVTGCYLALVVQSDH</sequence>
<keyword evidence="3" id="KW-1185">Reference proteome</keyword>
<proteinExistence type="predicted"/>
<comment type="caution">
    <text evidence="2">The sequence shown here is derived from an EMBL/GenBank/DDBJ whole genome shotgun (WGS) entry which is preliminary data.</text>
</comment>
<feature type="signal peptide" evidence="1">
    <location>
        <begin position="1"/>
        <end position="22"/>
    </location>
</feature>
<gene>
    <name evidence="2" type="ORF">ACFQFQ_08135</name>
</gene>
<dbReference type="EMBL" id="JBHSWG010000001">
    <property type="protein sequence ID" value="MFC6759469.1"/>
    <property type="molecule type" value="Genomic_DNA"/>
</dbReference>
<name>A0ABW2B1A2_9RHOB</name>
<keyword evidence="1" id="KW-0732">Signal</keyword>